<dbReference type="InterPro" id="IPR007110">
    <property type="entry name" value="Ig-like_dom"/>
</dbReference>
<protein>
    <recommendedName>
        <fullName evidence="2">Ig-like domain-containing protein</fullName>
    </recommendedName>
</protein>
<feature type="domain" description="Ig-like" evidence="2">
    <location>
        <begin position="17"/>
        <end position="114"/>
    </location>
</feature>
<accession>A0A8C5CCC4</accession>
<evidence type="ECO:0000313" key="3">
    <source>
        <dbReference type="Ensembl" id="ENSGMOP00000058158.1"/>
    </source>
</evidence>
<dbReference type="AlphaFoldDB" id="A0A8C5CCC4"/>
<keyword evidence="4" id="KW-1185">Reference proteome</keyword>
<reference evidence="3" key="2">
    <citation type="submission" date="2025-09" db="UniProtKB">
        <authorList>
            <consortium name="Ensembl"/>
        </authorList>
    </citation>
    <scope>IDENTIFICATION</scope>
</reference>
<name>A0A8C5CCC4_GADMO</name>
<dbReference type="SUPFAM" id="SSF48726">
    <property type="entry name" value="Immunoglobulin"/>
    <property type="match status" value="1"/>
</dbReference>
<sequence length="125" mass="14145">MILIFLCCLPVERVIPPNITLYPVWTGQSWASELSLVCTLSGFYPDKVSVEWLLDGRVPETSPVQNKLQSVAEGGKTFTLNSKIQLKIEEWKKGPTVQCKSKYGHGKEETRNISICDSNYNWLPK</sequence>
<dbReference type="SMART" id="SM00407">
    <property type="entry name" value="IGc1"/>
    <property type="match status" value="1"/>
</dbReference>
<dbReference type="OMA" id="CKATHNA"/>
<proteinExistence type="predicted"/>
<dbReference type="PANTHER" id="PTHR23411">
    <property type="entry name" value="TAPASIN"/>
    <property type="match status" value="1"/>
</dbReference>
<evidence type="ECO:0000259" key="2">
    <source>
        <dbReference type="PROSITE" id="PS50835"/>
    </source>
</evidence>
<dbReference type="Ensembl" id="ENSGMOT00000029326.1">
    <property type="protein sequence ID" value="ENSGMOP00000058158.1"/>
    <property type="gene ID" value="ENSGMOG00000025668.1"/>
</dbReference>
<dbReference type="GeneTree" id="ENSGT00940000178126"/>
<dbReference type="InterPro" id="IPR036179">
    <property type="entry name" value="Ig-like_dom_sf"/>
</dbReference>
<keyword evidence="1" id="KW-0393">Immunoglobulin domain</keyword>
<organism evidence="3 4">
    <name type="scientific">Gadus morhua</name>
    <name type="common">Atlantic cod</name>
    <dbReference type="NCBI Taxonomy" id="8049"/>
    <lineage>
        <taxon>Eukaryota</taxon>
        <taxon>Metazoa</taxon>
        <taxon>Chordata</taxon>
        <taxon>Craniata</taxon>
        <taxon>Vertebrata</taxon>
        <taxon>Euteleostomi</taxon>
        <taxon>Actinopterygii</taxon>
        <taxon>Neopterygii</taxon>
        <taxon>Teleostei</taxon>
        <taxon>Neoteleostei</taxon>
        <taxon>Acanthomorphata</taxon>
        <taxon>Zeiogadaria</taxon>
        <taxon>Gadariae</taxon>
        <taxon>Gadiformes</taxon>
        <taxon>Gadoidei</taxon>
        <taxon>Gadidae</taxon>
        <taxon>Gadus</taxon>
    </lineage>
</organism>
<dbReference type="PROSITE" id="PS50835">
    <property type="entry name" value="IG_LIKE"/>
    <property type="match status" value="1"/>
</dbReference>
<dbReference type="InterPro" id="IPR050380">
    <property type="entry name" value="Immune_Resp_Modulators"/>
</dbReference>
<evidence type="ECO:0000313" key="4">
    <source>
        <dbReference type="Proteomes" id="UP000694546"/>
    </source>
</evidence>
<reference evidence="3" key="1">
    <citation type="submission" date="2025-08" db="UniProtKB">
        <authorList>
            <consortium name="Ensembl"/>
        </authorList>
    </citation>
    <scope>IDENTIFICATION</scope>
</reference>
<dbReference type="Proteomes" id="UP000694546">
    <property type="component" value="Chromosome 2"/>
</dbReference>
<dbReference type="InterPro" id="IPR003597">
    <property type="entry name" value="Ig_C1-set"/>
</dbReference>
<dbReference type="Gene3D" id="2.60.40.10">
    <property type="entry name" value="Immunoglobulins"/>
    <property type="match status" value="1"/>
</dbReference>
<dbReference type="Pfam" id="PF07654">
    <property type="entry name" value="C1-set"/>
    <property type="match status" value="1"/>
</dbReference>
<evidence type="ECO:0000256" key="1">
    <source>
        <dbReference type="ARBA" id="ARBA00023319"/>
    </source>
</evidence>
<dbReference type="InterPro" id="IPR013783">
    <property type="entry name" value="Ig-like_fold"/>
</dbReference>